<dbReference type="GeneID" id="85385081"/>
<keyword evidence="3" id="KW-1185">Reference proteome</keyword>
<protein>
    <recommendedName>
        <fullName evidence="4">Secreted protein</fullName>
    </recommendedName>
</protein>
<reference evidence="2" key="1">
    <citation type="submission" date="2021-12" db="EMBL/GenBank/DDBJ databases">
        <title>Comparative genomics, transcriptomics and evolutionary studies reveal genomic signatures of adaptation to plant cell wall in hemibiotrophic fungi.</title>
        <authorList>
            <consortium name="DOE Joint Genome Institute"/>
            <person name="Baroncelli R."/>
            <person name="Diaz J.F."/>
            <person name="Benocci T."/>
            <person name="Peng M."/>
            <person name="Battaglia E."/>
            <person name="Haridas S."/>
            <person name="Andreopoulos W."/>
            <person name="Labutti K."/>
            <person name="Pangilinan J."/>
            <person name="Floch G.L."/>
            <person name="Makela M.R."/>
            <person name="Henrissat B."/>
            <person name="Grigoriev I.V."/>
            <person name="Crouch J.A."/>
            <person name="De Vries R.P."/>
            <person name="Sukno S.A."/>
            <person name="Thon M.R."/>
        </authorList>
    </citation>
    <scope>NUCLEOTIDE SEQUENCE</scope>
    <source>
        <strain evidence="2">CBS 112980</strain>
    </source>
</reference>
<organism evidence="2 3">
    <name type="scientific">Glomerella acutata</name>
    <name type="common">Colletotrichum acutatum</name>
    <dbReference type="NCBI Taxonomy" id="27357"/>
    <lineage>
        <taxon>Eukaryota</taxon>
        <taxon>Fungi</taxon>
        <taxon>Dikarya</taxon>
        <taxon>Ascomycota</taxon>
        <taxon>Pezizomycotina</taxon>
        <taxon>Sordariomycetes</taxon>
        <taxon>Hypocreomycetidae</taxon>
        <taxon>Glomerellales</taxon>
        <taxon>Glomerellaceae</taxon>
        <taxon>Colletotrichum</taxon>
        <taxon>Colletotrichum acutatum species complex</taxon>
    </lineage>
</organism>
<accession>A0AAD8URX8</accession>
<name>A0AAD8URX8_GLOAC</name>
<feature type="chain" id="PRO_5042267662" description="Secreted protein" evidence="1">
    <location>
        <begin position="18"/>
        <end position="138"/>
    </location>
</feature>
<sequence length="138" mass="15052">MFFPFALFLDFGSLAGSSPFHLSLTRTKSLALSPARLIETFLMPSHAYACLPKYCICSCRFTHHSVSVRAKQAPGCRRGLHCGAVRELEAKGTPGGCPSHSIPCHPVPSHLSRHVLAHALVSILIPILHQTKVWTILS</sequence>
<comment type="caution">
    <text evidence="2">The sequence shown here is derived from an EMBL/GenBank/DDBJ whole genome shotgun (WGS) entry which is preliminary data.</text>
</comment>
<evidence type="ECO:0000256" key="1">
    <source>
        <dbReference type="SAM" id="SignalP"/>
    </source>
</evidence>
<evidence type="ECO:0000313" key="2">
    <source>
        <dbReference type="EMBL" id="KAK1728388.1"/>
    </source>
</evidence>
<dbReference type="Proteomes" id="UP001244207">
    <property type="component" value="Unassembled WGS sequence"/>
</dbReference>
<dbReference type="RefSeq" id="XP_060368443.1">
    <property type="nucleotide sequence ID" value="XM_060501182.1"/>
</dbReference>
<feature type="signal peptide" evidence="1">
    <location>
        <begin position="1"/>
        <end position="17"/>
    </location>
</feature>
<evidence type="ECO:0000313" key="3">
    <source>
        <dbReference type="Proteomes" id="UP001244207"/>
    </source>
</evidence>
<keyword evidence="1" id="KW-0732">Signal</keyword>
<dbReference type="AlphaFoldDB" id="A0AAD8URX8"/>
<proteinExistence type="predicted"/>
<dbReference type="EMBL" id="JAHMHS010000017">
    <property type="protein sequence ID" value="KAK1728388.1"/>
    <property type="molecule type" value="Genomic_DNA"/>
</dbReference>
<evidence type="ECO:0008006" key="4">
    <source>
        <dbReference type="Google" id="ProtNLM"/>
    </source>
</evidence>
<gene>
    <name evidence="2" type="ORF">BDZ83DRAFT_125906</name>
</gene>